<dbReference type="AlphaFoldDB" id="A0A517V8Y5"/>
<evidence type="ECO:0000313" key="2">
    <source>
        <dbReference type="Proteomes" id="UP000316855"/>
    </source>
</evidence>
<accession>A0A517V8Y5</accession>
<protein>
    <submittedName>
        <fullName evidence="1">Uncharacterized protein</fullName>
    </submittedName>
</protein>
<dbReference type="KEGG" id="gax:Pan161_10970"/>
<organism evidence="1 2">
    <name type="scientific">Gimesia algae</name>
    <dbReference type="NCBI Taxonomy" id="2527971"/>
    <lineage>
        <taxon>Bacteria</taxon>
        <taxon>Pseudomonadati</taxon>
        <taxon>Planctomycetota</taxon>
        <taxon>Planctomycetia</taxon>
        <taxon>Planctomycetales</taxon>
        <taxon>Planctomycetaceae</taxon>
        <taxon>Gimesia</taxon>
    </lineage>
</organism>
<dbReference type="EMBL" id="CP036343">
    <property type="protein sequence ID" value="QDT89467.1"/>
    <property type="molecule type" value="Genomic_DNA"/>
</dbReference>
<evidence type="ECO:0000313" key="1">
    <source>
        <dbReference type="EMBL" id="QDT89467.1"/>
    </source>
</evidence>
<dbReference type="RefSeq" id="WP_261342941.1">
    <property type="nucleotide sequence ID" value="NZ_CP036343.1"/>
</dbReference>
<proteinExistence type="predicted"/>
<gene>
    <name evidence="1" type="ORF">Pan161_10970</name>
</gene>
<reference evidence="1 2" key="1">
    <citation type="submission" date="2019-02" db="EMBL/GenBank/DDBJ databases">
        <title>Deep-cultivation of Planctomycetes and their phenomic and genomic characterization uncovers novel biology.</title>
        <authorList>
            <person name="Wiegand S."/>
            <person name="Jogler M."/>
            <person name="Boedeker C."/>
            <person name="Pinto D."/>
            <person name="Vollmers J."/>
            <person name="Rivas-Marin E."/>
            <person name="Kohn T."/>
            <person name="Peeters S.H."/>
            <person name="Heuer A."/>
            <person name="Rast P."/>
            <person name="Oberbeckmann S."/>
            <person name="Bunk B."/>
            <person name="Jeske O."/>
            <person name="Meyerdierks A."/>
            <person name="Storesund J.E."/>
            <person name="Kallscheuer N."/>
            <person name="Luecker S."/>
            <person name="Lage O.M."/>
            <person name="Pohl T."/>
            <person name="Merkel B.J."/>
            <person name="Hornburger P."/>
            <person name="Mueller R.-W."/>
            <person name="Bruemmer F."/>
            <person name="Labrenz M."/>
            <person name="Spormann A.M."/>
            <person name="Op den Camp H."/>
            <person name="Overmann J."/>
            <person name="Amann R."/>
            <person name="Jetten M.S.M."/>
            <person name="Mascher T."/>
            <person name="Medema M.H."/>
            <person name="Devos D.P."/>
            <person name="Kaster A.-K."/>
            <person name="Ovreas L."/>
            <person name="Rohde M."/>
            <person name="Galperin M.Y."/>
            <person name="Jogler C."/>
        </authorList>
    </citation>
    <scope>NUCLEOTIDE SEQUENCE [LARGE SCALE GENOMIC DNA]</scope>
    <source>
        <strain evidence="1 2">Pan161</strain>
    </source>
</reference>
<dbReference type="Proteomes" id="UP000316855">
    <property type="component" value="Chromosome"/>
</dbReference>
<keyword evidence="2" id="KW-1185">Reference proteome</keyword>
<name>A0A517V8Y5_9PLAN</name>
<sequence>MAAYVFKKDLTSSASHSTIAFLMAMIHGIDGSGGTNVILELG</sequence>